<dbReference type="GO" id="GO:0004818">
    <property type="term" value="F:glutamate-tRNA ligase activity"/>
    <property type="evidence" value="ECO:0007669"/>
    <property type="project" value="UniProtKB-UniRule"/>
</dbReference>
<sequence length="468" mass="55275">MIRTRIAPSPTGFPHIGTVYQAMLDKAYAKKHHGQFFIRIEDTDRQRFVKGAEEKIYQALDWFGLTEDISPRKPDNLGPYRQSERLKIYQKYAQELVKEGKAYYCFCSKERLETMRKEQQTVKKPPLYDQTCRKLSHAVIQENLKKNIPYVIRMKIPKNRQIKTNDIIHKNLVFNSNLIDDQVILKSDGYPTYHLAVVVDDHLMKTSHVVRGPEWLPSYPKHLLLYEYLDFKPPQFVHTPLITNMDGSKMSKRHGHANVDWYRENGFLPEAILNFLALLGWSHPQEKEIFSYDEFCQSFDFKDLNPISPKFNLEKLEWLNGEYLRQMPAEKLLEKLKQYLDEYGQIKLTETQIKSTVPLVQTRMKKLSDYWPLVEFIFEQPAKVDFPISFLKQAQSELFKTYEQIEWNHQEIYSKTEQIAKKLAIKPVKLYMDIRFALSNQKVTAPLFESLEIIGRKETLKRLKSVLV</sequence>
<dbReference type="InterPro" id="IPR004527">
    <property type="entry name" value="Glu-tRNA-ligase_bac/mito"/>
</dbReference>
<dbReference type="FunFam" id="3.40.50.620:FF:000045">
    <property type="entry name" value="Glutamate--tRNA ligase, mitochondrial"/>
    <property type="match status" value="1"/>
</dbReference>
<dbReference type="Gene3D" id="3.40.50.620">
    <property type="entry name" value="HUPs"/>
    <property type="match status" value="1"/>
</dbReference>
<dbReference type="InterPro" id="IPR014729">
    <property type="entry name" value="Rossmann-like_a/b/a_fold"/>
</dbReference>
<proteinExistence type="inferred from homology"/>
<dbReference type="Proteomes" id="UP000178450">
    <property type="component" value="Unassembled WGS sequence"/>
</dbReference>
<dbReference type="PROSITE" id="PS00178">
    <property type="entry name" value="AA_TRNA_LIGASE_I"/>
    <property type="match status" value="1"/>
</dbReference>
<dbReference type="InterPro" id="IPR020751">
    <property type="entry name" value="aa-tRNA-synth_I_codon-bd_sub2"/>
</dbReference>
<keyword evidence="2 8" id="KW-0963">Cytoplasm</keyword>
<dbReference type="InterPro" id="IPR020752">
    <property type="entry name" value="Glu-tRNA-synth_I_codon-bd_sub1"/>
</dbReference>
<comment type="caution">
    <text evidence="11">The sequence shown here is derived from an EMBL/GenBank/DDBJ whole genome shotgun (WGS) entry which is preliminary data.</text>
</comment>
<organism evidence="11 12">
    <name type="scientific">Candidatus Roizmanbacteria bacterium RIFOXYA1_FULL_41_12</name>
    <dbReference type="NCBI Taxonomy" id="1802082"/>
    <lineage>
        <taxon>Bacteria</taxon>
        <taxon>Candidatus Roizmaniibacteriota</taxon>
    </lineage>
</organism>
<keyword evidence="7 8" id="KW-0030">Aminoacyl-tRNA synthetase</keyword>
<protein>
    <recommendedName>
        <fullName evidence="8">Glutamate--tRNA ligase</fullName>
        <ecNumber evidence="8">6.1.1.17</ecNumber>
    </recommendedName>
    <alternativeName>
        <fullName evidence="8">Glutamyl-tRNA synthetase</fullName>
        <shortName evidence="8">GluRS</shortName>
    </alternativeName>
</protein>
<evidence type="ECO:0000313" key="12">
    <source>
        <dbReference type="Proteomes" id="UP000178450"/>
    </source>
</evidence>
<evidence type="ECO:0000256" key="2">
    <source>
        <dbReference type="ARBA" id="ARBA00022490"/>
    </source>
</evidence>
<evidence type="ECO:0000256" key="7">
    <source>
        <dbReference type="ARBA" id="ARBA00023146"/>
    </source>
</evidence>
<dbReference type="SUPFAM" id="SSF52374">
    <property type="entry name" value="Nucleotidylyl transferase"/>
    <property type="match status" value="1"/>
</dbReference>
<dbReference type="Gene3D" id="1.10.10.350">
    <property type="match status" value="1"/>
</dbReference>
<comment type="subcellular location">
    <subcellularLocation>
        <location evidence="8">Cytoplasm</location>
    </subcellularLocation>
</comment>
<dbReference type="GO" id="GO:0005737">
    <property type="term" value="C:cytoplasm"/>
    <property type="evidence" value="ECO:0007669"/>
    <property type="project" value="UniProtKB-SubCell"/>
</dbReference>
<dbReference type="InterPro" id="IPR020058">
    <property type="entry name" value="Glu/Gln-tRNA-synth_Ib_cat-dom"/>
</dbReference>
<dbReference type="EC" id="6.1.1.17" evidence="8"/>
<evidence type="ECO:0000259" key="10">
    <source>
        <dbReference type="Pfam" id="PF19269"/>
    </source>
</evidence>
<dbReference type="PRINTS" id="PR00987">
    <property type="entry name" value="TRNASYNTHGLU"/>
</dbReference>
<dbReference type="GO" id="GO:0008270">
    <property type="term" value="F:zinc ion binding"/>
    <property type="evidence" value="ECO:0007669"/>
    <property type="project" value="InterPro"/>
</dbReference>
<dbReference type="InterPro" id="IPR008925">
    <property type="entry name" value="aa_tRNA-synth_I_cd-bd_sf"/>
</dbReference>
<dbReference type="GO" id="GO:0000049">
    <property type="term" value="F:tRNA binding"/>
    <property type="evidence" value="ECO:0007669"/>
    <property type="project" value="InterPro"/>
</dbReference>
<comment type="catalytic activity">
    <reaction evidence="8">
        <text>tRNA(Glu) + L-glutamate + ATP = L-glutamyl-tRNA(Glu) + AMP + diphosphate</text>
        <dbReference type="Rhea" id="RHEA:23540"/>
        <dbReference type="Rhea" id="RHEA-COMP:9663"/>
        <dbReference type="Rhea" id="RHEA-COMP:9680"/>
        <dbReference type="ChEBI" id="CHEBI:29985"/>
        <dbReference type="ChEBI" id="CHEBI:30616"/>
        <dbReference type="ChEBI" id="CHEBI:33019"/>
        <dbReference type="ChEBI" id="CHEBI:78442"/>
        <dbReference type="ChEBI" id="CHEBI:78520"/>
        <dbReference type="ChEBI" id="CHEBI:456215"/>
        <dbReference type="EC" id="6.1.1.17"/>
    </reaction>
</comment>
<keyword evidence="4 8" id="KW-0547">Nucleotide-binding</keyword>
<gene>
    <name evidence="8" type="primary">gltX</name>
    <name evidence="11" type="ORF">A2209_02870</name>
</gene>
<dbReference type="InterPro" id="IPR000924">
    <property type="entry name" value="Glu/Gln-tRNA-synth"/>
</dbReference>
<dbReference type="Gene3D" id="1.10.8.70">
    <property type="entry name" value="Glutamate-tRNA synthetase, class I, anticodon-binding domain 1"/>
    <property type="match status" value="1"/>
</dbReference>
<dbReference type="GO" id="GO:0005524">
    <property type="term" value="F:ATP binding"/>
    <property type="evidence" value="ECO:0007669"/>
    <property type="project" value="UniProtKB-UniRule"/>
</dbReference>
<evidence type="ECO:0000256" key="3">
    <source>
        <dbReference type="ARBA" id="ARBA00022598"/>
    </source>
</evidence>
<dbReference type="PANTHER" id="PTHR43311">
    <property type="entry name" value="GLUTAMATE--TRNA LIGASE"/>
    <property type="match status" value="1"/>
</dbReference>
<evidence type="ECO:0000313" key="11">
    <source>
        <dbReference type="EMBL" id="OGK63173.1"/>
    </source>
</evidence>
<dbReference type="PANTHER" id="PTHR43311:SF2">
    <property type="entry name" value="GLUTAMATE--TRNA LIGASE, MITOCHONDRIAL-RELATED"/>
    <property type="match status" value="1"/>
</dbReference>
<dbReference type="HAMAP" id="MF_00022">
    <property type="entry name" value="Glu_tRNA_synth_type1"/>
    <property type="match status" value="1"/>
</dbReference>
<reference evidence="11 12" key="1">
    <citation type="journal article" date="2016" name="Nat. Commun.">
        <title>Thousands of microbial genomes shed light on interconnected biogeochemical processes in an aquifer system.</title>
        <authorList>
            <person name="Anantharaman K."/>
            <person name="Brown C.T."/>
            <person name="Hug L.A."/>
            <person name="Sharon I."/>
            <person name="Castelle C.J."/>
            <person name="Probst A.J."/>
            <person name="Thomas B.C."/>
            <person name="Singh A."/>
            <person name="Wilkins M.J."/>
            <person name="Karaoz U."/>
            <person name="Brodie E.L."/>
            <person name="Williams K.H."/>
            <person name="Hubbard S.S."/>
            <person name="Banfield J.F."/>
        </authorList>
    </citation>
    <scope>NUCLEOTIDE SEQUENCE [LARGE SCALE GENOMIC DNA]</scope>
</reference>
<feature type="short sequence motif" description="'KMSKS' region" evidence="8">
    <location>
        <begin position="249"/>
        <end position="253"/>
    </location>
</feature>
<dbReference type="CDD" id="cd00808">
    <property type="entry name" value="GluRS_core"/>
    <property type="match status" value="1"/>
</dbReference>
<evidence type="ECO:0000256" key="5">
    <source>
        <dbReference type="ARBA" id="ARBA00022840"/>
    </source>
</evidence>
<dbReference type="InterPro" id="IPR045462">
    <property type="entry name" value="aa-tRNA-synth_I_cd-bd"/>
</dbReference>
<comment type="caution">
    <text evidence="8">Lacks conserved residue(s) required for the propagation of feature annotation.</text>
</comment>
<dbReference type="InterPro" id="IPR033910">
    <property type="entry name" value="GluRS_core"/>
</dbReference>
<feature type="binding site" evidence="8">
    <location>
        <position position="252"/>
    </location>
    <ligand>
        <name>ATP</name>
        <dbReference type="ChEBI" id="CHEBI:30616"/>
    </ligand>
</feature>
<dbReference type="Pfam" id="PF19269">
    <property type="entry name" value="Anticodon_2"/>
    <property type="match status" value="1"/>
</dbReference>
<keyword evidence="3 8" id="KW-0436">Ligase</keyword>
<evidence type="ECO:0000256" key="8">
    <source>
        <dbReference type="HAMAP-Rule" id="MF_00022"/>
    </source>
</evidence>
<dbReference type="SUPFAM" id="SSF48163">
    <property type="entry name" value="An anticodon-binding domain of class I aminoacyl-tRNA synthetases"/>
    <property type="match status" value="1"/>
</dbReference>
<feature type="short sequence motif" description="'HIGH' region" evidence="8">
    <location>
        <begin position="8"/>
        <end position="18"/>
    </location>
</feature>
<dbReference type="NCBIfam" id="TIGR00464">
    <property type="entry name" value="gltX_bact"/>
    <property type="match status" value="1"/>
</dbReference>
<accession>A0A1F7K5M4</accession>
<evidence type="ECO:0000256" key="1">
    <source>
        <dbReference type="ARBA" id="ARBA00007894"/>
    </source>
</evidence>
<evidence type="ECO:0000256" key="6">
    <source>
        <dbReference type="ARBA" id="ARBA00022917"/>
    </source>
</evidence>
<evidence type="ECO:0000256" key="4">
    <source>
        <dbReference type="ARBA" id="ARBA00022741"/>
    </source>
</evidence>
<dbReference type="GO" id="GO:0006424">
    <property type="term" value="P:glutamyl-tRNA aminoacylation"/>
    <property type="evidence" value="ECO:0007669"/>
    <property type="project" value="UniProtKB-UniRule"/>
</dbReference>
<dbReference type="AlphaFoldDB" id="A0A1F7K5M4"/>
<comment type="similarity">
    <text evidence="1 8">Belongs to the class-I aminoacyl-tRNA synthetase family. Glutamate--tRNA ligase type 1 subfamily.</text>
</comment>
<feature type="domain" description="Aminoacyl-tRNA synthetase class I anticodon-binding" evidence="10">
    <location>
        <begin position="331"/>
        <end position="466"/>
    </location>
</feature>
<dbReference type="Pfam" id="PF00749">
    <property type="entry name" value="tRNA-synt_1c"/>
    <property type="match status" value="1"/>
</dbReference>
<comment type="function">
    <text evidence="8">Catalyzes the attachment of glutamate to tRNA(Glu) in a two-step reaction: glutamate is first activated by ATP to form Glu-AMP and then transferred to the acceptor end of tRNA(Glu).</text>
</comment>
<keyword evidence="6 8" id="KW-0648">Protein biosynthesis</keyword>
<evidence type="ECO:0000259" key="9">
    <source>
        <dbReference type="Pfam" id="PF00749"/>
    </source>
</evidence>
<dbReference type="InterPro" id="IPR049940">
    <property type="entry name" value="GluQ/Sye"/>
</dbReference>
<dbReference type="InterPro" id="IPR001412">
    <property type="entry name" value="aa-tRNA-synth_I_CS"/>
</dbReference>
<dbReference type="EMBL" id="MGBG01000023">
    <property type="protein sequence ID" value="OGK63173.1"/>
    <property type="molecule type" value="Genomic_DNA"/>
</dbReference>
<feature type="domain" description="Glutamyl/glutaminyl-tRNA synthetase class Ib catalytic" evidence="9">
    <location>
        <begin position="2"/>
        <end position="318"/>
    </location>
</feature>
<comment type="subunit">
    <text evidence="8">Monomer.</text>
</comment>
<name>A0A1F7K5M4_9BACT</name>
<keyword evidence="5 8" id="KW-0067">ATP-binding</keyword>